<dbReference type="EMBL" id="JAKKPZ010000668">
    <property type="protein sequence ID" value="KAI1693151.1"/>
    <property type="molecule type" value="Genomic_DNA"/>
</dbReference>
<accession>A0AAD4QTE3</accession>
<name>A0AAD4QTE3_9BILA</name>
<reference evidence="1" key="1">
    <citation type="submission" date="2022-01" db="EMBL/GenBank/DDBJ databases">
        <title>Genome Sequence Resource for Two Populations of Ditylenchus destructor, the Migratory Endoparasitic Phytonematode.</title>
        <authorList>
            <person name="Zhang H."/>
            <person name="Lin R."/>
            <person name="Xie B."/>
        </authorList>
    </citation>
    <scope>NUCLEOTIDE SEQUENCE</scope>
    <source>
        <strain evidence="1">BazhouSP</strain>
    </source>
</reference>
<keyword evidence="2" id="KW-1185">Reference proteome</keyword>
<sequence length="379" mass="42233">MKHVLSTDKGLHKPILMSALYLQVGIFNALDGEQTPNGGRPHPSWPLEPPTFYNDRRSSCDFTALAASFNIQEEHNDNDLVPPDVEQEQISHIPMSTPSKLGKTVPFGSRFHHQSMPLFIYLTISNKLENITHRRRSKIAIIRAQRAPGMICHEFPPLPGSNSPALLQRSSTNMSFTSPANPANAFRPLRKKFSNGVLHSVTPTHSHYSSNSSCSSCSTSSSMYLNGAVGRDILAEIWSTSVDSTGEEDMTQRALEIPPSLADDGQNFMQQIYGGQNRHILERDETLRETDVENSTTASIDELSRQMELQKLGEFLIASSETYASECLESEKEKPLPDFFTGQEETGIRFAGIPSLKSAELDMHFEEFTDFDDIPALKE</sequence>
<evidence type="ECO:0000313" key="2">
    <source>
        <dbReference type="Proteomes" id="UP001201812"/>
    </source>
</evidence>
<organism evidence="1 2">
    <name type="scientific">Ditylenchus destructor</name>
    <dbReference type="NCBI Taxonomy" id="166010"/>
    <lineage>
        <taxon>Eukaryota</taxon>
        <taxon>Metazoa</taxon>
        <taxon>Ecdysozoa</taxon>
        <taxon>Nematoda</taxon>
        <taxon>Chromadorea</taxon>
        <taxon>Rhabditida</taxon>
        <taxon>Tylenchina</taxon>
        <taxon>Tylenchomorpha</taxon>
        <taxon>Sphaerularioidea</taxon>
        <taxon>Anguinidae</taxon>
        <taxon>Anguininae</taxon>
        <taxon>Ditylenchus</taxon>
    </lineage>
</organism>
<proteinExistence type="predicted"/>
<gene>
    <name evidence="1" type="ORF">DdX_20823</name>
</gene>
<dbReference type="Proteomes" id="UP001201812">
    <property type="component" value="Unassembled WGS sequence"/>
</dbReference>
<evidence type="ECO:0000313" key="1">
    <source>
        <dbReference type="EMBL" id="KAI1693151.1"/>
    </source>
</evidence>
<protein>
    <submittedName>
        <fullName evidence="1">Uncharacterized protein</fullName>
    </submittedName>
</protein>
<comment type="caution">
    <text evidence="1">The sequence shown here is derived from an EMBL/GenBank/DDBJ whole genome shotgun (WGS) entry which is preliminary data.</text>
</comment>
<dbReference type="AlphaFoldDB" id="A0AAD4QTE3"/>